<dbReference type="CDD" id="cd13910">
    <property type="entry name" value="CuRO_3_MCO_like_4"/>
    <property type="match status" value="1"/>
</dbReference>
<proteinExistence type="inferred from homology"/>
<feature type="transmembrane region" description="Helical" evidence="6">
    <location>
        <begin position="12"/>
        <end position="30"/>
    </location>
</feature>
<keyword evidence="11" id="KW-1185">Reference proteome</keyword>
<dbReference type="InterPro" id="IPR002355">
    <property type="entry name" value="Cu_oxidase_Cu_BS"/>
</dbReference>
<dbReference type="InterPro" id="IPR045087">
    <property type="entry name" value="Cu-oxidase_fam"/>
</dbReference>
<keyword evidence="3" id="KW-0560">Oxidoreductase</keyword>
<dbReference type="EMBL" id="NCSJ02000358">
    <property type="protein sequence ID" value="RFU25162.1"/>
    <property type="molecule type" value="Genomic_DNA"/>
</dbReference>
<dbReference type="Pfam" id="PF07731">
    <property type="entry name" value="Cu-oxidase_2"/>
    <property type="match status" value="1"/>
</dbReference>
<dbReference type="PANTHER" id="PTHR11709:SF394">
    <property type="entry name" value="FI03373P-RELATED"/>
    <property type="match status" value="1"/>
</dbReference>
<evidence type="ECO:0000259" key="9">
    <source>
        <dbReference type="Pfam" id="PF07732"/>
    </source>
</evidence>
<reference evidence="10 11" key="1">
    <citation type="submission" date="2018-05" db="EMBL/GenBank/DDBJ databases">
        <title>Draft genome sequence of Scytalidium lignicola DSM 105466, a ubiquitous saprotrophic fungus.</title>
        <authorList>
            <person name="Buettner E."/>
            <person name="Gebauer A.M."/>
            <person name="Hofrichter M."/>
            <person name="Liers C."/>
            <person name="Kellner H."/>
        </authorList>
    </citation>
    <scope>NUCLEOTIDE SEQUENCE [LARGE SCALE GENOMIC DNA]</scope>
    <source>
        <strain evidence="10 11">DSM 105466</strain>
    </source>
</reference>
<keyword evidence="6" id="KW-0472">Membrane</keyword>
<keyword evidence="4" id="KW-0186">Copper</keyword>
<keyword evidence="2" id="KW-0479">Metal-binding</keyword>
<dbReference type="InterPro" id="IPR033138">
    <property type="entry name" value="Cu_oxidase_CS"/>
</dbReference>
<feature type="non-terminal residue" evidence="10">
    <location>
        <position position="684"/>
    </location>
</feature>
<dbReference type="Pfam" id="PF07732">
    <property type="entry name" value="Cu-oxidase_3"/>
    <property type="match status" value="1"/>
</dbReference>
<evidence type="ECO:0000256" key="1">
    <source>
        <dbReference type="ARBA" id="ARBA00010609"/>
    </source>
</evidence>
<organism evidence="10 11">
    <name type="scientific">Scytalidium lignicola</name>
    <name type="common">Hyphomycete</name>
    <dbReference type="NCBI Taxonomy" id="5539"/>
    <lineage>
        <taxon>Eukaryota</taxon>
        <taxon>Fungi</taxon>
        <taxon>Dikarya</taxon>
        <taxon>Ascomycota</taxon>
        <taxon>Pezizomycotina</taxon>
        <taxon>Leotiomycetes</taxon>
        <taxon>Leotiomycetes incertae sedis</taxon>
        <taxon>Scytalidium</taxon>
    </lineage>
</organism>
<dbReference type="Pfam" id="PF00394">
    <property type="entry name" value="Cu-oxidase"/>
    <property type="match status" value="1"/>
</dbReference>
<dbReference type="PROSITE" id="PS00080">
    <property type="entry name" value="MULTICOPPER_OXIDASE2"/>
    <property type="match status" value="1"/>
</dbReference>
<dbReference type="AlphaFoldDB" id="A0A3E2GVX6"/>
<dbReference type="SUPFAM" id="SSF49503">
    <property type="entry name" value="Cupredoxins"/>
    <property type="match status" value="3"/>
</dbReference>
<dbReference type="CDD" id="cd04205">
    <property type="entry name" value="CuRO_2_LCC_like"/>
    <property type="match status" value="1"/>
</dbReference>
<dbReference type="PROSITE" id="PS00079">
    <property type="entry name" value="MULTICOPPER_OXIDASE1"/>
    <property type="match status" value="1"/>
</dbReference>
<comment type="caution">
    <text evidence="10">The sequence shown here is derived from an EMBL/GenBank/DDBJ whole genome shotgun (WGS) entry which is preliminary data.</text>
</comment>
<keyword evidence="6" id="KW-0812">Transmembrane</keyword>
<dbReference type="PANTHER" id="PTHR11709">
    <property type="entry name" value="MULTI-COPPER OXIDASE"/>
    <property type="match status" value="1"/>
</dbReference>
<evidence type="ECO:0000256" key="6">
    <source>
        <dbReference type="SAM" id="Phobius"/>
    </source>
</evidence>
<dbReference type="GO" id="GO:0016491">
    <property type="term" value="F:oxidoreductase activity"/>
    <property type="evidence" value="ECO:0007669"/>
    <property type="project" value="UniProtKB-KW"/>
</dbReference>
<evidence type="ECO:0000259" key="8">
    <source>
        <dbReference type="Pfam" id="PF07731"/>
    </source>
</evidence>
<evidence type="ECO:0008006" key="12">
    <source>
        <dbReference type="Google" id="ProtNLM"/>
    </source>
</evidence>
<comment type="similarity">
    <text evidence="1">Belongs to the multicopper oxidase family.</text>
</comment>
<feature type="domain" description="Plastocyanin-like" evidence="7">
    <location>
        <begin position="285"/>
        <end position="416"/>
    </location>
</feature>
<dbReference type="OrthoDB" id="2121828at2759"/>
<gene>
    <name evidence="10" type="ORF">B7463_g11178</name>
</gene>
<protein>
    <recommendedName>
        <fullName evidence="12">Multicopper oxidase</fullName>
    </recommendedName>
</protein>
<accession>A0A3E2GVX6</accession>
<keyword evidence="6" id="KW-1133">Transmembrane helix</keyword>
<sequence length="684" mass="76718">MVILSVRHKRKTAFIAVAAMVGLVVLFLLYHQQETLQRPLDHQSPDNILQFLQNTGNGKDYRRPDGQEEADISSSTMSLLPASTVLELTKSLHPADHVSRKPTSIHLHWDIKLGPRAPDGVLKNVLLINGGLVVTLPGLPQFSPGGRPFVNPILYPHHNHHNIISLNEFPGPTVEARSGDTLIIDVHNNQQNNESVSIHWHGLHMTGTNHMDGVVTFTQCGIPPGQNFTYQFKIDDDQFGNFWYHAHSGAHRADGLYGGLIIHKPATATDSNVGTELAEYGYQEERLLLVGDWYHPPGSEILARFMNVKSLAFEPVPDSFLVNGLGRFNCSLIMPAYPVECEEGDLPWMQLDRTKKYRFRVVNVGSLAGITISIPGAKMMVVQLDGGERITNAQSADSIGVLYPGERMDILVEWADSEQDNDSLLIVTLDPENFRAHNLALTPTRSFRISHSSPAPVLVLEPKTISSSYFNLSTAVGMDLPPNVALPEKAHKTFVIYTTIVILTIHDNVPMGIVNRTSWQPQSDPQKPLMLLDRTQWDENQLIPWTGPDPVWVDVIINNLDEYGHTFHLHGFDFYILSIYHSSYNWGSYNPYEMDEPPAGPFNLVNPLRKDTVYIPRRGYAVLRFHADNEGLWMIHCHVLWHQASGMTFGFQVLGDEKGVFNEENNEKKAQARSLCDKHSTKLT</sequence>
<evidence type="ECO:0000313" key="11">
    <source>
        <dbReference type="Proteomes" id="UP000258309"/>
    </source>
</evidence>
<dbReference type="Gene3D" id="2.60.40.420">
    <property type="entry name" value="Cupredoxins - blue copper proteins"/>
    <property type="match status" value="3"/>
</dbReference>
<evidence type="ECO:0000256" key="4">
    <source>
        <dbReference type="ARBA" id="ARBA00023008"/>
    </source>
</evidence>
<dbReference type="GO" id="GO:0005507">
    <property type="term" value="F:copper ion binding"/>
    <property type="evidence" value="ECO:0007669"/>
    <property type="project" value="InterPro"/>
</dbReference>
<dbReference type="InterPro" id="IPR011707">
    <property type="entry name" value="Cu-oxidase-like_N"/>
</dbReference>
<evidence type="ECO:0000256" key="2">
    <source>
        <dbReference type="ARBA" id="ARBA00022723"/>
    </source>
</evidence>
<evidence type="ECO:0000256" key="3">
    <source>
        <dbReference type="ARBA" id="ARBA00023002"/>
    </source>
</evidence>
<feature type="domain" description="Plastocyanin-like" evidence="8">
    <location>
        <begin position="544"/>
        <end position="653"/>
    </location>
</feature>
<dbReference type="InterPro" id="IPR011706">
    <property type="entry name" value="Cu-oxidase_C"/>
</dbReference>
<dbReference type="STRING" id="5539.A0A3E2GVX6"/>
<evidence type="ECO:0000259" key="7">
    <source>
        <dbReference type="Pfam" id="PF00394"/>
    </source>
</evidence>
<feature type="region of interest" description="Disordered" evidence="5">
    <location>
        <begin position="665"/>
        <end position="684"/>
    </location>
</feature>
<dbReference type="InterPro" id="IPR008972">
    <property type="entry name" value="Cupredoxin"/>
</dbReference>
<feature type="non-terminal residue" evidence="10">
    <location>
        <position position="1"/>
    </location>
</feature>
<name>A0A3E2GVX6_SCYLI</name>
<dbReference type="InterPro" id="IPR001117">
    <property type="entry name" value="Cu-oxidase_2nd"/>
</dbReference>
<feature type="domain" description="Plastocyanin-like" evidence="9">
    <location>
        <begin position="161"/>
        <end position="266"/>
    </location>
</feature>
<evidence type="ECO:0000313" key="10">
    <source>
        <dbReference type="EMBL" id="RFU25162.1"/>
    </source>
</evidence>
<evidence type="ECO:0000256" key="5">
    <source>
        <dbReference type="SAM" id="MobiDB-lite"/>
    </source>
</evidence>
<dbReference type="OMA" id="MNELPCQ"/>
<dbReference type="Proteomes" id="UP000258309">
    <property type="component" value="Unassembled WGS sequence"/>
</dbReference>